<dbReference type="Proteomes" id="UP000551758">
    <property type="component" value="Unassembled WGS sequence"/>
</dbReference>
<gene>
    <name evidence="2" type="ORF">HPG69_012118</name>
</gene>
<sequence length="126" mass="14027">MAQPPTRPHMETPQEMPVCTRLNSISKCPQDCRHIDVNQPCPFCWNSSLEIPFKEKAFPRPPRRALGLCGAVRSERSRPRASSRAHPPPTLLLGREKRVGRTAPSPPGPAGPFSSVLRSLRPQETE</sequence>
<name>A0A7J7EHW2_DICBM</name>
<proteinExistence type="predicted"/>
<feature type="region of interest" description="Disordered" evidence="1">
    <location>
        <begin position="70"/>
        <end position="126"/>
    </location>
</feature>
<dbReference type="AlphaFoldDB" id="A0A7J7EHW2"/>
<organism evidence="2 3">
    <name type="scientific">Diceros bicornis minor</name>
    <name type="common">South-central black rhinoceros</name>
    <dbReference type="NCBI Taxonomy" id="77932"/>
    <lineage>
        <taxon>Eukaryota</taxon>
        <taxon>Metazoa</taxon>
        <taxon>Chordata</taxon>
        <taxon>Craniata</taxon>
        <taxon>Vertebrata</taxon>
        <taxon>Euteleostomi</taxon>
        <taxon>Mammalia</taxon>
        <taxon>Eutheria</taxon>
        <taxon>Laurasiatheria</taxon>
        <taxon>Perissodactyla</taxon>
        <taxon>Rhinocerotidae</taxon>
        <taxon>Diceros</taxon>
    </lineage>
</organism>
<comment type="caution">
    <text evidence="2">The sequence shown here is derived from an EMBL/GenBank/DDBJ whole genome shotgun (WGS) entry which is preliminary data.</text>
</comment>
<keyword evidence="3" id="KW-1185">Reference proteome</keyword>
<accession>A0A7J7EHW2</accession>
<evidence type="ECO:0000313" key="2">
    <source>
        <dbReference type="EMBL" id="KAF5915365.1"/>
    </source>
</evidence>
<protein>
    <submittedName>
        <fullName evidence="2">Uncharacterized protein</fullName>
    </submittedName>
</protein>
<evidence type="ECO:0000256" key="1">
    <source>
        <dbReference type="SAM" id="MobiDB-lite"/>
    </source>
</evidence>
<reference evidence="2 3" key="1">
    <citation type="journal article" date="2020" name="Mol. Biol. Evol.">
        <title>Interspecific Gene Flow and the Evolution of Specialization in Black and White Rhinoceros.</title>
        <authorList>
            <person name="Moodley Y."/>
            <person name="Westbury M.V."/>
            <person name="Russo I.M."/>
            <person name="Gopalakrishnan S."/>
            <person name="Rakotoarivelo A."/>
            <person name="Olsen R.A."/>
            <person name="Prost S."/>
            <person name="Tunstall T."/>
            <person name="Ryder O.A."/>
            <person name="Dalen L."/>
            <person name="Bruford M.W."/>
        </authorList>
    </citation>
    <scope>NUCLEOTIDE SEQUENCE [LARGE SCALE GENOMIC DNA]</scope>
    <source>
        <strain evidence="2">SBR-YM</strain>
        <tissue evidence="2">Skin</tissue>
    </source>
</reference>
<evidence type="ECO:0000313" key="3">
    <source>
        <dbReference type="Proteomes" id="UP000551758"/>
    </source>
</evidence>
<dbReference type="EMBL" id="JACDTQ010002873">
    <property type="protein sequence ID" value="KAF5915365.1"/>
    <property type="molecule type" value="Genomic_DNA"/>
</dbReference>